<dbReference type="AlphaFoldDB" id="A0AAV8QW36"/>
<evidence type="ECO:0000313" key="2">
    <source>
        <dbReference type="Proteomes" id="UP001222027"/>
    </source>
</evidence>
<organism evidence="1 2">
    <name type="scientific">Ensete ventricosum</name>
    <name type="common">Abyssinian banana</name>
    <name type="synonym">Musa ensete</name>
    <dbReference type="NCBI Taxonomy" id="4639"/>
    <lineage>
        <taxon>Eukaryota</taxon>
        <taxon>Viridiplantae</taxon>
        <taxon>Streptophyta</taxon>
        <taxon>Embryophyta</taxon>
        <taxon>Tracheophyta</taxon>
        <taxon>Spermatophyta</taxon>
        <taxon>Magnoliopsida</taxon>
        <taxon>Liliopsida</taxon>
        <taxon>Zingiberales</taxon>
        <taxon>Musaceae</taxon>
        <taxon>Ensete</taxon>
    </lineage>
</organism>
<accession>A0AAV8QW36</accession>
<reference evidence="1 2" key="1">
    <citation type="submission" date="2022-12" db="EMBL/GenBank/DDBJ databases">
        <title>Chromosome-scale assembly of the Ensete ventricosum genome.</title>
        <authorList>
            <person name="Dussert Y."/>
            <person name="Stocks J."/>
            <person name="Wendawek A."/>
            <person name="Woldeyes F."/>
            <person name="Nichols R.A."/>
            <person name="Borrell J.S."/>
        </authorList>
    </citation>
    <scope>NUCLEOTIDE SEQUENCE [LARGE SCALE GENOMIC DNA]</scope>
    <source>
        <strain evidence="2">cv. Maze</strain>
        <tissue evidence="1">Seeds</tissue>
    </source>
</reference>
<evidence type="ECO:0000313" key="1">
    <source>
        <dbReference type="EMBL" id="KAJ8490290.1"/>
    </source>
</evidence>
<protein>
    <submittedName>
        <fullName evidence="1">Uncharacterized protein</fullName>
    </submittedName>
</protein>
<gene>
    <name evidence="1" type="ORF">OPV22_012011</name>
</gene>
<name>A0AAV8QW36_ENSVE</name>
<keyword evidence="2" id="KW-1185">Reference proteome</keyword>
<dbReference type="Proteomes" id="UP001222027">
    <property type="component" value="Unassembled WGS sequence"/>
</dbReference>
<proteinExistence type="predicted"/>
<sequence length="78" mass="8752">MSSLVPFVSEWCPYGSVKGTCSVLDTEIQCKNSKRRCNEPSIEFSRREKALIGETRWIRVVDLCDLTGGFPSPKLAVE</sequence>
<comment type="caution">
    <text evidence="1">The sequence shown here is derived from an EMBL/GenBank/DDBJ whole genome shotgun (WGS) entry which is preliminary data.</text>
</comment>
<dbReference type="EMBL" id="JAQQAF010000004">
    <property type="protein sequence ID" value="KAJ8490290.1"/>
    <property type="molecule type" value="Genomic_DNA"/>
</dbReference>